<evidence type="ECO:0000313" key="2">
    <source>
        <dbReference type="Proteomes" id="UP000198824"/>
    </source>
</evidence>
<reference evidence="1 2" key="1">
    <citation type="submission" date="2016-10" db="EMBL/GenBank/DDBJ databases">
        <authorList>
            <person name="de Groot N.N."/>
        </authorList>
    </citation>
    <scope>NUCLEOTIDE SEQUENCE [LARGE SCALE GENOMIC DNA]</scope>
    <source>
        <strain evidence="1 2">S5-249</strain>
    </source>
</reference>
<dbReference type="STRING" id="1166337.SAMN05192580_1044"/>
<protein>
    <submittedName>
        <fullName evidence="1">Uncharacterized protein</fullName>
    </submittedName>
</protein>
<dbReference type="Proteomes" id="UP000198824">
    <property type="component" value="Unassembled WGS sequence"/>
</dbReference>
<gene>
    <name evidence="1" type="ORF">SAMN05192580_1044</name>
</gene>
<dbReference type="EMBL" id="FOZG01000001">
    <property type="protein sequence ID" value="SFR83706.1"/>
    <property type="molecule type" value="Genomic_DNA"/>
</dbReference>
<accession>A0A1I6JXN3</accession>
<dbReference type="AlphaFoldDB" id="A0A1I6JXN3"/>
<organism evidence="1 2">
    <name type="scientific">Sphingomonas jatrophae</name>
    <dbReference type="NCBI Taxonomy" id="1166337"/>
    <lineage>
        <taxon>Bacteria</taxon>
        <taxon>Pseudomonadati</taxon>
        <taxon>Pseudomonadota</taxon>
        <taxon>Alphaproteobacteria</taxon>
        <taxon>Sphingomonadales</taxon>
        <taxon>Sphingomonadaceae</taxon>
        <taxon>Sphingomonas</taxon>
    </lineage>
</organism>
<dbReference type="OrthoDB" id="34459at2"/>
<proteinExistence type="predicted"/>
<keyword evidence="2" id="KW-1185">Reference proteome</keyword>
<sequence length="126" mass="13455">MAAAQLDPLATPDGRYIVVRGRLWRRSDPALDPAARQALVNALMAARSAVRSALRSDDARALAAARAQVHAAKVSLGERGPVWWSDGAPDQNRRMAKNSSYADWFAALPEDQRLACSSCGRSAPGG</sequence>
<dbReference type="RefSeq" id="WP_093311716.1">
    <property type="nucleotide sequence ID" value="NZ_FOZG01000001.1"/>
</dbReference>
<evidence type="ECO:0000313" key="1">
    <source>
        <dbReference type="EMBL" id="SFR83706.1"/>
    </source>
</evidence>
<name>A0A1I6JXN3_9SPHN</name>